<feature type="compositionally biased region" description="Polar residues" evidence="1">
    <location>
        <begin position="1"/>
        <end position="25"/>
    </location>
</feature>
<dbReference type="Proteomes" id="UP001152607">
    <property type="component" value="Unassembled WGS sequence"/>
</dbReference>
<evidence type="ECO:0000313" key="2">
    <source>
        <dbReference type="EMBL" id="CAI6305315.1"/>
    </source>
</evidence>
<organism evidence="2 3">
    <name type="scientific">Periconia digitata</name>
    <dbReference type="NCBI Taxonomy" id="1303443"/>
    <lineage>
        <taxon>Eukaryota</taxon>
        <taxon>Fungi</taxon>
        <taxon>Dikarya</taxon>
        <taxon>Ascomycota</taxon>
        <taxon>Pezizomycotina</taxon>
        <taxon>Dothideomycetes</taxon>
        <taxon>Pleosporomycetidae</taxon>
        <taxon>Pleosporales</taxon>
        <taxon>Massarineae</taxon>
        <taxon>Periconiaceae</taxon>
        <taxon>Periconia</taxon>
    </lineage>
</organism>
<protein>
    <submittedName>
        <fullName evidence="2">Uncharacterized protein</fullName>
    </submittedName>
</protein>
<gene>
    <name evidence="2" type="ORF">PDIGIT_LOCUS2999</name>
</gene>
<reference evidence="2" key="1">
    <citation type="submission" date="2023-01" db="EMBL/GenBank/DDBJ databases">
        <authorList>
            <person name="Van Ghelder C."/>
            <person name="Rancurel C."/>
        </authorList>
    </citation>
    <scope>NUCLEOTIDE SEQUENCE</scope>
    <source>
        <strain evidence="2">CNCM I-4278</strain>
    </source>
</reference>
<feature type="compositionally biased region" description="Basic residues" evidence="1">
    <location>
        <begin position="32"/>
        <end position="42"/>
    </location>
</feature>
<accession>A0A9W4U972</accession>
<name>A0A9W4U972_9PLEO</name>
<feature type="compositionally biased region" description="Polar residues" evidence="1">
    <location>
        <begin position="71"/>
        <end position="86"/>
    </location>
</feature>
<feature type="region of interest" description="Disordered" evidence="1">
    <location>
        <begin position="1"/>
        <end position="86"/>
    </location>
</feature>
<keyword evidence="3" id="KW-1185">Reference proteome</keyword>
<feature type="compositionally biased region" description="Basic residues" evidence="1">
    <location>
        <begin position="57"/>
        <end position="70"/>
    </location>
</feature>
<sequence length="86" mass="9651">MGMNTPSFFLISSQQKNPSPPNFYQNLPHAQKPTKSHVKPHVQKNVQVPNGSTIQHPRLHTHPSHPKSQQRSRTSSNLPAPMTQTP</sequence>
<comment type="caution">
    <text evidence="2">The sequence shown here is derived from an EMBL/GenBank/DDBJ whole genome shotgun (WGS) entry which is preliminary data.</text>
</comment>
<evidence type="ECO:0000313" key="3">
    <source>
        <dbReference type="Proteomes" id="UP001152607"/>
    </source>
</evidence>
<evidence type="ECO:0000256" key="1">
    <source>
        <dbReference type="SAM" id="MobiDB-lite"/>
    </source>
</evidence>
<feature type="compositionally biased region" description="Polar residues" evidence="1">
    <location>
        <begin position="44"/>
        <end position="55"/>
    </location>
</feature>
<proteinExistence type="predicted"/>
<dbReference type="AlphaFoldDB" id="A0A9W4U972"/>
<dbReference type="EMBL" id="CAOQHR010000002">
    <property type="protein sequence ID" value="CAI6305315.1"/>
    <property type="molecule type" value="Genomic_DNA"/>
</dbReference>